<dbReference type="Gene3D" id="3.30.450.20">
    <property type="entry name" value="PAS domain"/>
    <property type="match status" value="1"/>
</dbReference>
<dbReference type="RefSeq" id="WP_109931337.1">
    <property type="nucleotide sequence ID" value="NZ_QGNY01000006.1"/>
</dbReference>
<dbReference type="PANTHER" id="PTHR43280:SF2">
    <property type="entry name" value="HTH-TYPE TRANSCRIPTIONAL REGULATOR EXSA"/>
    <property type="match status" value="1"/>
</dbReference>
<evidence type="ECO:0000259" key="3">
    <source>
        <dbReference type="PROSITE" id="PS50112"/>
    </source>
</evidence>
<keyword evidence="5" id="KW-1185">Reference proteome</keyword>
<keyword evidence="1" id="KW-0238">DNA-binding</keyword>
<dbReference type="GO" id="GO:0043565">
    <property type="term" value="F:sequence-specific DNA binding"/>
    <property type="evidence" value="ECO:0007669"/>
    <property type="project" value="InterPro"/>
</dbReference>
<dbReference type="PROSITE" id="PS01124">
    <property type="entry name" value="HTH_ARAC_FAMILY_2"/>
    <property type="match status" value="1"/>
</dbReference>
<evidence type="ECO:0000313" key="5">
    <source>
        <dbReference type="Proteomes" id="UP000245391"/>
    </source>
</evidence>
<reference evidence="5" key="1">
    <citation type="submission" date="2018-05" db="EMBL/GenBank/DDBJ databases">
        <title>Pedobacter paludis sp. nov., isolated from wetland soil.</title>
        <authorList>
            <person name="Zhang Y."/>
        </authorList>
    </citation>
    <scope>NUCLEOTIDE SEQUENCE [LARGE SCALE GENOMIC DNA]</scope>
    <source>
        <strain evidence="5">R-8</strain>
    </source>
</reference>
<evidence type="ECO:0000259" key="2">
    <source>
        <dbReference type="PROSITE" id="PS01124"/>
    </source>
</evidence>
<organism evidence="4 5">
    <name type="scientific">Pedobacter paludis</name>
    <dbReference type="NCBI Taxonomy" id="2203212"/>
    <lineage>
        <taxon>Bacteria</taxon>
        <taxon>Pseudomonadati</taxon>
        <taxon>Bacteroidota</taxon>
        <taxon>Sphingobacteriia</taxon>
        <taxon>Sphingobacteriales</taxon>
        <taxon>Sphingobacteriaceae</taxon>
        <taxon>Pedobacter</taxon>
    </lineage>
</organism>
<dbReference type="Proteomes" id="UP000245391">
    <property type="component" value="Unassembled WGS sequence"/>
</dbReference>
<dbReference type="CDD" id="cd00130">
    <property type="entry name" value="PAS"/>
    <property type="match status" value="1"/>
</dbReference>
<protein>
    <submittedName>
        <fullName evidence="4">Diguanylate cyclase</fullName>
    </submittedName>
</protein>
<dbReference type="Pfam" id="PF12833">
    <property type="entry name" value="HTH_18"/>
    <property type="match status" value="1"/>
</dbReference>
<dbReference type="PANTHER" id="PTHR43280">
    <property type="entry name" value="ARAC-FAMILY TRANSCRIPTIONAL REGULATOR"/>
    <property type="match status" value="1"/>
</dbReference>
<feature type="domain" description="PAS" evidence="3">
    <location>
        <begin position="8"/>
        <end position="78"/>
    </location>
</feature>
<comment type="caution">
    <text evidence="4">The sequence shown here is derived from an EMBL/GenBank/DDBJ whole genome shotgun (WGS) entry which is preliminary data.</text>
</comment>
<dbReference type="InterPro" id="IPR018060">
    <property type="entry name" value="HTH_AraC"/>
</dbReference>
<dbReference type="PROSITE" id="PS50112">
    <property type="entry name" value="PAS"/>
    <property type="match status" value="1"/>
</dbReference>
<accession>A0A317EUV6</accession>
<proteinExistence type="predicted"/>
<dbReference type="Gene3D" id="1.10.10.60">
    <property type="entry name" value="Homeodomain-like"/>
    <property type="match status" value="1"/>
</dbReference>
<gene>
    <name evidence="4" type="ORF">DF947_17505</name>
</gene>
<feature type="domain" description="HTH araC/xylS-type" evidence="2">
    <location>
        <begin position="179"/>
        <end position="277"/>
    </location>
</feature>
<sequence length="277" mass="31999">MQKTVEPSTFDLEYFFDLSPDLLCIAGYDGYFKKINPAVSATLGYSNEELMSAPINSFVHPADKERTAQRRDGLRKGEALLRFENRYLAKDGTAVWLSWTSIPIERDRLVFAIAKDITYRKQFEEYERISAILMRLNSDQIQNLKIGTEVNQPIKIEDISKQTTPLTNQPSESDQAWLNIFETTVRKNISRHDLNLNFISSELAISERQLFRQVNRIMHVTPNNLIRIIRLQMAWEAIATGKYKTITEISNIAGYNSRAYFKKLFEQVYGIDVGELI</sequence>
<dbReference type="SMART" id="SM00091">
    <property type="entry name" value="PAS"/>
    <property type="match status" value="1"/>
</dbReference>
<name>A0A317EUV6_9SPHI</name>
<evidence type="ECO:0000256" key="1">
    <source>
        <dbReference type="ARBA" id="ARBA00023125"/>
    </source>
</evidence>
<dbReference type="InterPro" id="IPR013655">
    <property type="entry name" value="PAS_fold_3"/>
</dbReference>
<dbReference type="Pfam" id="PF08447">
    <property type="entry name" value="PAS_3"/>
    <property type="match status" value="1"/>
</dbReference>
<dbReference type="InterPro" id="IPR035965">
    <property type="entry name" value="PAS-like_dom_sf"/>
</dbReference>
<dbReference type="EMBL" id="QGNY01000006">
    <property type="protein sequence ID" value="PWS30721.1"/>
    <property type="molecule type" value="Genomic_DNA"/>
</dbReference>
<dbReference type="NCBIfam" id="TIGR00229">
    <property type="entry name" value="sensory_box"/>
    <property type="match status" value="1"/>
</dbReference>
<dbReference type="GO" id="GO:0003700">
    <property type="term" value="F:DNA-binding transcription factor activity"/>
    <property type="evidence" value="ECO:0007669"/>
    <property type="project" value="InterPro"/>
</dbReference>
<dbReference type="InterPro" id="IPR000014">
    <property type="entry name" value="PAS"/>
</dbReference>
<dbReference type="OrthoDB" id="1522284at2"/>
<dbReference type="AlphaFoldDB" id="A0A317EUV6"/>
<evidence type="ECO:0000313" key="4">
    <source>
        <dbReference type="EMBL" id="PWS30721.1"/>
    </source>
</evidence>
<dbReference type="SMART" id="SM00342">
    <property type="entry name" value="HTH_ARAC"/>
    <property type="match status" value="1"/>
</dbReference>
<dbReference type="SUPFAM" id="SSF55785">
    <property type="entry name" value="PYP-like sensor domain (PAS domain)"/>
    <property type="match status" value="1"/>
</dbReference>